<evidence type="ECO:0000256" key="3">
    <source>
        <dbReference type="ARBA" id="ARBA00006040"/>
    </source>
</evidence>
<dbReference type="Pfam" id="PF01432">
    <property type="entry name" value="Peptidase_M3"/>
    <property type="match status" value="1"/>
</dbReference>
<dbReference type="Gene3D" id="3.40.390.10">
    <property type="entry name" value="Collagenase (Catalytic Domain)"/>
    <property type="match status" value="1"/>
</dbReference>
<organism evidence="17 18">
    <name type="scientific">Botryobasidium botryosum (strain FD-172 SS1)</name>
    <dbReference type="NCBI Taxonomy" id="930990"/>
    <lineage>
        <taxon>Eukaryota</taxon>
        <taxon>Fungi</taxon>
        <taxon>Dikarya</taxon>
        <taxon>Basidiomycota</taxon>
        <taxon>Agaricomycotina</taxon>
        <taxon>Agaricomycetes</taxon>
        <taxon>Cantharellales</taxon>
        <taxon>Botryobasidiaceae</taxon>
        <taxon>Botryobasidium</taxon>
    </lineage>
</organism>
<dbReference type="PANTHER" id="PTHR11804:SF79">
    <property type="entry name" value="MITOCHONDRIAL INTERMEDIATE PEPTIDASE"/>
    <property type="match status" value="1"/>
</dbReference>
<keyword evidence="18" id="KW-1185">Reference proteome</keyword>
<dbReference type="InterPro" id="IPR033851">
    <property type="entry name" value="M3A_MIP"/>
</dbReference>
<dbReference type="FunCoup" id="A0A067N9E6">
    <property type="interactions" value="374"/>
</dbReference>
<dbReference type="CDD" id="cd06457">
    <property type="entry name" value="M3A_MIP"/>
    <property type="match status" value="1"/>
</dbReference>
<dbReference type="EMBL" id="KL198017">
    <property type="protein sequence ID" value="KDQ20376.1"/>
    <property type="molecule type" value="Genomic_DNA"/>
</dbReference>
<evidence type="ECO:0000256" key="1">
    <source>
        <dbReference type="ARBA" id="ARBA00000436"/>
    </source>
</evidence>
<keyword evidence="6 15" id="KW-0645">Protease</keyword>
<dbReference type="SUPFAM" id="SSF55486">
    <property type="entry name" value="Metalloproteases ('zincins'), catalytic domain"/>
    <property type="match status" value="1"/>
</dbReference>
<dbReference type="GO" id="GO:0046872">
    <property type="term" value="F:metal ion binding"/>
    <property type="evidence" value="ECO:0007669"/>
    <property type="project" value="UniProtKB-UniRule"/>
</dbReference>
<dbReference type="GO" id="GO:0004222">
    <property type="term" value="F:metalloendopeptidase activity"/>
    <property type="evidence" value="ECO:0007669"/>
    <property type="project" value="UniProtKB-EC"/>
</dbReference>
<keyword evidence="12" id="KW-0496">Mitochondrion</keyword>
<keyword evidence="8 15" id="KW-0378">Hydrolase</keyword>
<feature type="domain" description="Peptidase M3A/M3B catalytic" evidence="16">
    <location>
        <begin position="234"/>
        <end position="712"/>
    </location>
</feature>
<name>A0A067N9E6_BOTB1</name>
<dbReference type="HOGENOM" id="CLU_001805_0_0_1"/>
<evidence type="ECO:0000313" key="17">
    <source>
        <dbReference type="EMBL" id="KDQ20376.1"/>
    </source>
</evidence>
<dbReference type="InterPro" id="IPR001567">
    <property type="entry name" value="Pept_M3A_M3B_dom"/>
</dbReference>
<dbReference type="InParanoid" id="A0A067N9E6"/>
<dbReference type="STRING" id="930990.A0A067N9E6"/>
<evidence type="ECO:0000259" key="16">
    <source>
        <dbReference type="Pfam" id="PF01432"/>
    </source>
</evidence>
<dbReference type="AlphaFoldDB" id="A0A067N9E6"/>
<evidence type="ECO:0000256" key="5">
    <source>
        <dbReference type="ARBA" id="ARBA00018046"/>
    </source>
</evidence>
<dbReference type="GO" id="GO:0006627">
    <property type="term" value="P:protein processing involved in protein targeting to mitochondrion"/>
    <property type="evidence" value="ECO:0007669"/>
    <property type="project" value="TreeGrafter"/>
</dbReference>
<protein>
    <recommendedName>
        <fullName evidence="5">Mitochondrial intermediate peptidase</fullName>
        <ecNumber evidence="4">3.4.24.59</ecNumber>
    </recommendedName>
    <alternativeName>
        <fullName evidence="14">Octapeptidyl aminopeptidase</fullName>
    </alternativeName>
</protein>
<evidence type="ECO:0000256" key="11">
    <source>
        <dbReference type="ARBA" id="ARBA00023049"/>
    </source>
</evidence>
<evidence type="ECO:0000256" key="8">
    <source>
        <dbReference type="ARBA" id="ARBA00022801"/>
    </source>
</evidence>
<comment type="similarity">
    <text evidence="3 15">Belongs to the peptidase M3 family.</text>
</comment>
<evidence type="ECO:0000313" key="18">
    <source>
        <dbReference type="Proteomes" id="UP000027195"/>
    </source>
</evidence>
<keyword evidence="11 15" id="KW-0482">Metalloprotease</keyword>
<dbReference type="GO" id="GO:0006518">
    <property type="term" value="P:peptide metabolic process"/>
    <property type="evidence" value="ECO:0007669"/>
    <property type="project" value="TreeGrafter"/>
</dbReference>
<reference evidence="18" key="1">
    <citation type="journal article" date="2014" name="Proc. Natl. Acad. Sci. U.S.A.">
        <title>Extensive sampling of basidiomycete genomes demonstrates inadequacy of the white-rot/brown-rot paradigm for wood decay fungi.</title>
        <authorList>
            <person name="Riley R."/>
            <person name="Salamov A.A."/>
            <person name="Brown D.W."/>
            <person name="Nagy L.G."/>
            <person name="Floudas D."/>
            <person name="Held B.W."/>
            <person name="Levasseur A."/>
            <person name="Lombard V."/>
            <person name="Morin E."/>
            <person name="Otillar R."/>
            <person name="Lindquist E.A."/>
            <person name="Sun H."/>
            <person name="LaButti K.M."/>
            <person name="Schmutz J."/>
            <person name="Jabbour D."/>
            <person name="Luo H."/>
            <person name="Baker S.E."/>
            <person name="Pisabarro A.G."/>
            <person name="Walton J.D."/>
            <person name="Blanchette R.A."/>
            <person name="Henrissat B."/>
            <person name="Martin F."/>
            <person name="Cullen D."/>
            <person name="Hibbett D.S."/>
            <person name="Grigoriev I.V."/>
        </authorList>
    </citation>
    <scope>NUCLEOTIDE SEQUENCE [LARGE SCALE GENOMIC DNA]</scope>
    <source>
        <strain evidence="18">FD-172 SS1</strain>
    </source>
</reference>
<evidence type="ECO:0000256" key="9">
    <source>
        <dbReference type="ARBA" id="ARBA00022833"/>
    </source>
</evidence>
<evidence type="ECO:0000256" key="14">
    <source>
        <dbReference type="ARBA" id="ARBA00032470"/>
    </source>
</evidence>
<comment type="catalytic activity">
    <reaction evidence="1">
        <text>Release of an N-terminal octapeptide as second stage of processing of some proteins imported into the mitochondrion.</text>
        <dbReference type="EC" id="3.4.24.59"/>
    </reaction>
</comment>
<dbReference type="OrthoDB" id="17530at2759"/>
<keyword evidence="7 15" id="KW-0479">Metal-binding</keyword>
<keyword evidence="10" id="KW-0809">Transit peptide</keyword>
<dbReference type="EC" id="3.4.24.59" evidence="4"/>
<keyword evidence="9 15" id="KW-0862">Zinc</keyword>
<dbReference type="Gene3D" id="1.10.1370.10">
    <property type="entry name" value="Neurolysin, domain 3"/>
    <property type="match status" value="1"/>
</dbReference>
<gene>
    <name evidence="17" type="ORF">BOTBODRAFT_100950</name>
</gene>
<evidence type="ECO:0000256" key="6">
    <source>
        <dbReference type="ARBA" id="ARBA00022670"/>
    </source>
</evidence>
<evidence type="ECO:0000256" key="13">
    <source>
        <dbReference type="ARBA" id="ARBA00025208"/>
    </source>
</evidence>
<proteinExistence type="inferred from homology"/>
<evidence type="ECO:0000256" key="12">
    <source>
        <dbReference type="ARBA" id="ARBA00023128"/>
    </source>
</evidence>
<dbReference type="InterPro" id="IPR024077">
    <property type="entry name" value="Neurolysin/TOP_dom2"/>
</dbReference>
<dbReference type="InterPro" id="IPR024079">
    <property type="entry name" value="MetalloPept_cat_dom_sf"/>
</dbReference>
<comment type="cofactor">
    <cofactor evidence="15">
        <name>Zn(2+)</name>
        <dbReference type="ChEBI" id="CHEBI:29105"/>
    </cofactor>
    <text evidence="15">Binds 1 zinc ion.</text>
</comment>
<evidence type="ECO:0000256" key="15">
    <source>
        <dbReference type="RuleBase" id="RU003435"/>
    </source>
</evidence>
<dbReference type="PANTHER" id="PTHR11804">
    <property type="entry name" value="PROTEASE M3 THIMET OLIGOPEPTIDASE-RELATED"/>
    <property type="match status" value="1"/>
</dbReference>
<dbReference type="InterPro" id="IPR045090">
    <property type="entry name" value="Pept_M3A_M3B"/>
</dbReference>
<sequence length="721" mass="81420">MSTLFDHPSASSSRTSELHPTGLFLRPHLTSPHDFDALAERTLARAQKVVERILRAREEPGELRKVVKNLDRLSDLLCGVIDMAELVRHAHPDGQWVEAANRAYEHMCFYMNVLNTEVGLYDVLSQVLKDPSIGPTLTYEERQVALIFLRDFEKSCIHLSDAHRRQFVSLSDEILVLGRQFLLESSEPHESLSIHISELAGMPTGVLQAFRKKASMMGKLKVEMGSWEAAMIARYAPKEEMRKRLWMAANIKDDARVQTLERLLEARSELAELVGKESYGEMILAEKMAKRPENVMQFLQALNQHHRPLALEEINKLSLCKQTHIDELDPPPIHAWDRDFYAARYSVDTSRFDPPPSPRWSIISPTVGSTFRALSSLFTRIFGMHLRASPVRPGEIWHPDVYKLEVVDEQDGVVGWLYVDLWAREGKQGGAAHYTVQCSRRVDDDDIQADFGLDEAHREVKWEDEIEGSHGNRDGKSYQLPVAVLLCDFARPTNRSGPTILSPHEIETLFHEMGHAMHSMIGRTDYHNVSGTRCATDFVELPSVLMEHFASSPSVLALMSPAQNIPCSTPAALQAIHQPFLALDTHTQILMATLDQVYHSPIVKSPGFSSTSEFAKLQDSIGVVPSVRGTAWQTQFSHLYGYGATYYSYLFDRAIASKVWRTLFKANPLDREMGERYKREVLQFGGGKDPWEMVGRVIGDEAVMAGDMKAMEIVGKWGIDE</sequence>
<evidence type="ECO:0000256" key="2">
    <source>
        <dbReference type="ARBA" id="ARBA00004305"/>
    </source>
</evidence>
<evidence type="ECO:0000256" key="7">
    <source>
        <dbReference type="ARBA" id="ARBA00022723"/>
    </source>
</evidence>
<comment type="function">
    <text evidence="13">Cleaves proteins, imported into the mitochondrion, to their mature size. While most mitochondrial precursor proteins are processed to the mature form in one step by mitochondrial processing peptidase (MPP), the sequential cleavage by MIP of an octapeptide after initial processing by MPP is a required step for a subgroup of nuclear-encoded precursor proteins destined for the matrix or the inner membrane.</text>
</comment>
<dbReference type="FunFam" id="3.40.390.10:FF:000055">
    <property type="entry name" value="Related to mitochondrial intermediate peptidase"/>
    <property type="match status" value="1"/>
</dbReference>
<evidence type="ECO:0000256" key="4">
    <source>
        <dbReference type="ARBA" id="ARBA00012441"/>
    </source>
</evidence>
<dbReference type="Proteomes" id="UP000027195">
    <property type="component" value="Unassembled WGS sequence"/>
</dbReference>
<comment type="subcellular location">
    <subcellularLocation>
        <location evidence="2">Mitochondrion matrix</location>
    </subcellularLocation>
</comment>
<evidence type="ECO:0000256" key="10">
    <source>
        <dbReference type="ARBA" id="ARBA00022946"/>
    </source>
</evidence>
<accession>A0A067N9E6</accession>
<dbReference type="GO" id="GO:0005759">
    <property type="term" value="C:mitochondrial matrix"/>
    <property type="evidence" value="ECO:0007669"/>
    <property type="project" value="UniProtKB-SubCell"/>
</dbReference>